<organism evidence="1 2">
    <name type="scientific">Eumeta variegata</name>
    <name type="common">Bagworm moth</name>
    <name type="synonym">Eumeta japonica</name>
    <dbReference type="NCBI Taxonomy" id="151549"/>
    <lineage>
        <taxon>Eukaryota</taxon>
        <taxon>Metazoa</taxon>
        <taxon>Ecdysozoa</taxon>
        <taxon>Arthropoda</taxon>
        <taxon>Hexapoda</taxon>
        <taxon>Insecta</taxon>
        <taxon>Pterygota</taxon>
        <taxon>Neoptera</taxon>
        <taxon>Endopterygota</taxon>
        <taxon>Lepidoptera</taxon>
        <taxon>Glossata</taxon>
        <taxon>Ditrysia</taxon>
        <taxon>Tineoidea</taxon>
        <taxon>Psychidae</taxon>
        <taxon>Oiketicinae</taxon>
        <taxon>Eumeta</taxon>
    </lineage>
</organism>
<accession>A0A4C1V2G5</accession>
<protein>
    <submittedName>
        <fullName evidence="1">Uncharacterized protein</fullName>
    </submittedName>
</protein>
<dbReference type="EMBL" id="BGZK01000268">
    <property type="protein sequence ID" value="GBP33008.1"/>
    <property type="molecule type" value="Genomic_DNA"/>
</dbReference>
<name>A0A4C1V2G5_EUMVA</name>
<comment type="caution">
    <text evidence="1">The sequence shown here is derived from an EMBL/GenBank/DDBJ whole genome shotgun (WGS) entry which is preliminary data.</text>
</comment>
<dbReference type="AlphaFoldDB" id="A0A4C1V2G5"/>
<reference evidence="1 2" key="1">
    <citation type="journal article" date="2019" name="Commun. Biol.">
        <title>The bagworm genome reveals a unique fibroin gene that provides high tensile strength.</title>
        <authorList>
            <person name="Kono N."/>
            <person name="Nakamura H."/>
            <person name="Ohtoshi R."/>
            <person name="Tomita M."/>
            <person name="Numata K."/>
            <person name="Arakawa K."/>
        </authorList>
    </citation>
    <scope>NUCLEOTIDE SEQUENCE [LARGE SCALE GENOMIC DNA]</scope>
</reference>
<evidence type="ECO:0000313" key="2">
    <source>
        <dbReference type="Proteomes" id="UP000299102"/>
    </source>
</evidence>
<dbReference type="Proteomes" id="UP000299102">
    <property type="component" value="Unassembled WGS sequence"/>
</dbReference>
<evidence type="ECO:0000313" key="1">
    <source>
        <dbReference type="EMBL" id="GBP33008.1"/>
    </source>
</evidence>
<proteinExistence type="predicted"/>
<keyword evidence="2" id="KW-1185">Reference proteome</keyword>
<gene>
    <name evidence="1" type="ORF">EVAR_82846_1</name>
</gene>
<sequence>MKRLAVVSGSYAILSKKLTPIRENMRYLVARRRSARGPCARYRTSRGVINQGFVTVPDSAHTMIIPTRSAQFPNAGGAQTNAKNTGSI</sequence>